<proteinExistence type="predicted"/>
<dbReference type="EMBL" id="CAKKNE010000004">
    <property type="protein sequence ID" value="CAH0375464.1"/>
    <property type="molecule type" value="Genomic_DNA"/>
</dbReference>
<evidence type="ECO:0000313" key="1">
    <source>
        <dbReference type="EMBL" id="CAH0375464.1"/>
    </source>
</evidence>
<name>A0A8J2SXR5_9STRA</name>
<keyword evidence="2" id="KW-1185">Reference proteome</keyword>
<organism evidence="1 2">
    <name type="scientific">Pelagomonas calceolata</name>
    <dbReference type="NCBI Taxonomy" id="35677"/>
    <lineage>
        <taxon>Eukaryota</taxon>
        <taxon>Sar</taxon>
        <taxon>Stramenopiles</taxon>
        <taxon>Ochrophyta</taxon>
        <taxon>Pelagophyceae</taxon>
        <taxon>Pelagomonadales</taxon>
        <taxon>Pelagomonadaceae</taxon>
        <taxon>Pelagomonas</taxon>
    </lineage>
</organism>
<reference evidence="1" key="1">
    <citation type="submission" date="2021-11" db="EMBL/GenBank/DDBJ databases">
        <authorList>
            <consortium name="Genoscope - CEA"/>
            <person name="William W."/>
        </authorList>
    </citation>
    <scope>NUCLEOTIDE SEQUENCE</scope>
</reference>
<protein>
    <submittedName>
        <fullName evidence="1">Uncharacterized protein</fullName>
    </submittedName>
</protein>
<dbReference type="Proteomes" id="UP000789595">
    <property type="component" value="Unassembled WGS sequence"/>
</dbReference>
<comment type="caution">
    <text evidence="1">The sequence shown here is derived from an EMBL/GenBank/DDBJ whole genome shotgun (WGS) entry which is preliminary data.</text>
</comment>
<gene>
    <name evidence="1" type="ORF">PECAL_4P28000</name>
</gene>
<sequence>MDLGAIICSMIDGLTRGPDKDVHVPSVGSQKYPSRRVEVIYL</sequence>
<accession>A0A8J2SXR5</accession>
<evidence type="ECO:0000313" key="2">
    <source>
        <dbReference type="Proteomes" id="UP000789595"/>
    </source>
</evidence>
<dbReference type="AlphaFoldDB" id="A0A8J2SXR5"/>